<name>A0A5A7N1P2_9PROT</name>
<dbReference type="InterPro" id="IPR029058">
    <property type="entry name" value="AB_hydrolase_fold"/>
</dbReference>
<protein>
    <recommendedName>
        <fullName evidence="3">Alpha/beta hydrolase</fullName>
    </recommendedName>
</protein>
<proteinExistence type="predicted"/>
<organism evidence="1 2">
    <name type="scientific">Iodidimonas gelatinilytica</name>
    <dbReference type="NCBI Taxonomy" id="1236966"/>
    <lineage>
        <taxon>Bacteria</taxon>
        <taxon>Pseudomonadati</taxon>
        <taxon>Pseudomonadota</taxon>
        <taxon>Alphaproteobacteria</taxon>
        <taxon>Iodidimonadales</taxon>
        <taxon>Iodidimonadaceae</taxon>
        <taxon>Iodidimonas</taxon>
    </lineage>
</organism>
<dbReference type="Proteomes" id="UP000325187">
    <property type="component" value="Unassembled WGS sequence"/>
</dbReference>
<dbReference type="EMBL" id="BKCM01000019">
    <property type="protein sequence ID" value="GER02192.1"/>
    <property type="molecule type" value="Genomic_DNA"/>
</dbReference>
<reference evidence="1 2" key="1">
    <citation type="submission" date="2019-09" db="EMBL/GenBank/DDBJ databases">
        <title>NBRP : Genome information of microbial organism related human and environment.</title>
        <authorList>
            <person name="Hattori M."/>
            <person name="Oshima K."/>
            <person name="Inaba H."/>
            <person name="Suda W."/>
            <person name="Sakamoto M."/>
            <person name="Iino T."/>
            <person name="Kitahara M."/>
            <person name="Oshida Y."/>
            <person name="Iida T."/>
            <person name="Kudo T."/>
            <person name="Itoh T."/>
            <person name="Ohkuma M."/>
        </authorList>
    </citation>
    <scope>NUCLEOTIDE SEQUENCE [LARGE SCALE GENOMIC DNA]</scope>
    <source>
        <strain evidence="1 2">Mie-1</strain>
    </source>
</reference>
<evidence type="ECO:0000313" key="1">
    <source>
        <dbReference type="EMBL" id="GER02192.1"/>
    </source>
</evidence>
<comment type="caution">
    <text evidence="1">The sequence shown here is derived from an EMBL/GenBank/DDBJ whole genome shotgun (WGS) entry which is preliminary data.</text>
</comment>
<sequence length="109" mass="11884">MTDRGWFEHPLPAPKDAATEILWLHGWGQTGASLMGLAGLFAARARNRVVDLPGFGNTPMLRKVPAPPIMPMPCISGLIRGQSAFWPAIPMEGAWRSNMPPDIPTGWPQ</sequence>
<accession>A0A5A7N1P2</accession>
<gene>
    <name evidence="1" type="ORF">JCM17845_28150</name>
</gene>
<evidence type="ECO:0008006" key="3">
    <source>
        <dbReference type="Google" id="ProtNLM"/>
    </source>
</evidence>
<dbReference type="SUPFAM" id="SSF53474">
    <property type="entry name" value="alpha/beta-Hydrolases"/>
    <property type="match status" value="1"/>
</dbReference>
<keyword evidence="2" id="KW-1185">Reference proteome</keyword>
<dbReference type="AlphaFoldDB" id="A0A5A7N1P2"/>
<evidence type="ECO:0000313" key="2">
    <source>
        <dbReference type="Proteomes" id="UP000325187"/>
    </source>
</evidence>
<dbReference type="Gene3D" id="3.40.50.1820">
    <property type="entry name" value="alpha/beta hydrolase"/>
    <property type="match status" value="1"/>
</dbReference>